<dbReference type="RefSeq" id="WP_106568060.1">
    <property type="nucleotide sequence ID" value="NZ_JAUVYL010000010.1"/>
</dbReference>
<gene>
    <name evidence="2" type="ORF">CLV48_108172</name>
</gene>
<feature type="domain" description="DUF2007" evidence="1">
    <location>
        <begin position="4"/>
        <end position="64"/>
    </location>
</feature>
<dbReference type="AlphaFoldDB" id="A0A2P8E0Q9"/>
<dbReference type="InterPro" id="IPR018551">
    <property type="entry name" value="DUF2007"/>
</dbReference>
<evidence type="ECO:0000313" key="2">
    <source>
        <dbReference type="EMBL" id="PSL03062.1"/>
    </source>
</evidence>
<name>A0A2P8E0Q9_9BACT</name>
<reference evidence="2 3" key="1">
    <citation type="submission" date="2018-03" db="EMBL/GenBank/DDBJ databases">
        <title>Genomic Encyclopedia of Archaeal and Bacterial Type Strains, Phase II (KMG-II): from individual species to whole genera.</title>
        <authorList>
            <person name="Goeker M."/>
        </authorList>
    </citation>
    <scope>NUCLEOTIDE SEQUENCE [LARGE SCALE GENOMIC DNA]</scope>
    <source>
        <strain evidence="2 3">DSM 28057</strain>
    </source>
</reference>
<dbReference type="Proteomes" id="UP000240708">
    <property type="component" value="Unassembled WGS sequence"/>
</dbReference>
<dbReference type="OrthoDB" id="1467917at2"/>
<evidence type="ECO:0000259" key="1">
    <source>
        <dbReference type="Pfam" id="PF09413"/>
    </source>
</evidence>
<evidence type="ECO:0000313" key="3">
    <source>
        <dbReference type="Proteomes" id="UP000240708"/>
    </source>
</evidence>
<comment type="caution">
    <text evidence="2">The sequence shown here is derived from an EMBL/GenBank/DDBJ whole genome shotgun (WGS) entry which is preliminary data.</text>
</comment>
<proteinExistence type="predicted"/>
<dbReference type="EMBL" id="PYGF01000008">
    <property type="protein sequence ID" value="PSL03062.1"/>
    <property type="molecule type" value="Genomic_DNA"/>
</dbReference>
<keyword evidence="3" id="KW-1185">Reference proteome</keyword>
<dbReference type="Pfam" id="PF09413">
    <property type="entry name" value="DUF2007"/>
    <property type="match status" value="1"/>
</dbReference>
<organism evidence="2 3">
    <name type="scientific">Cecembia rubra</name>
    <dbReference type="NCBI Taxonomy" id="1485585"/>
    <lineage>
        <taxon>Bacteria</taxon>
        <taxon>Pseudomonadati</taxon>
        <taxon>Bacteroidota</taxon>
        <taxon>Cytophagia</taxon>
        <taxon>Cytophagales</taxon>
        <taxon>Cyclobacteriaceae</taxon>
        <taxon>Cecembia</taxon>
    </lineage>
</organism>
<protein>
    <submittedName>
        <fullName evidence="2">Putative signal transducing protein</fullName>
    </submittedName>
</protein>
<accession>A0A2P8E0Q9</accession>
<sequence>MMNWQKVFENSSPVRAEIVKAVLEENDIPSVIINKKESVYQIHGHYEVMVPLNDVLRAINIVKNEISF</sequence>